<organism evidence="5 6">
    <name type="scientific">Anaerobacterium chartisolvens</name>
    <dbReference type="NCBI Taxonomy" id="1297424"/>
    <lineage>
        <taxon>Bacteria</taxon>
        <taxon>Bacillati</taxon>
        <taxon>Bacillota</taxon>
        <taxon>Clostridia</taxon>
        <taxon>Eubacteriales</taxon>
        <taxon>Oscillospiraceae</taxon>
        <taxon>Anaerobacterium</taxon>
    </lineage>
</organism>
<dbReference type="UniPathway" id="UPA00241">
    <property type="reaction ID" value="UER00356"/>
</dbReference>
<keyword evidence="3" id="KW-0963">Cytoplasm</keyword>
<comment type="function">
    <text evidence="3">Catalyzes the phosphorylation of the 3'-hydroxyl group of dephosphocoenzyme A to form coenzyme A.</text>
</comment>
<comment type="catalytic activity">
    <reaction evidence="3">
        <text>3'-dephospho-CoA + ATP = ADP + CoA + H(+)</text>
        <dbReference type="Rhea" id="RHEA:18245"/>
        <dbReference type="ChEBI" id="CHEBI:15378"/>
        <dbReference type="ChEBI" id="CHEBI:30616"/>
        <dbReference type="ChEBI" id="CHEBI:57287"/>
        <dbReference type="ChEBI" id="CHEBI:57328"/>
        <dbReference type="ChEBI" id="CHEBI:456216"/>
        <dbReference type="EC" id="2.7.1.24"/>
    </reaction>
</comment>
<dbReference type="InterPro" id="IPR027417">
    <property type="entry name" value="P-loop_NTPase"/>
</dbReference>
<keyword evidence="2 3" id="KW-0067">ATP-binding</keyword>
<dbReference type="InterPro" id="IPR001977">
    <property type="entry name" value="Depp_CoAkinase"/>
</dbReference>
<keyword evidence="3 5" id="KW-0418">Kinase</keyword>
<comment type="similarity">
    <text evidence="3">Belongs to the CoaE family.</text>
</comment>
<evidence type="ECO:0000256" key="1">
    <source>
        <dbReference type="ARBA" id="ARBA00022741"/>
    </source>
</evidence>
<dbReference type="Proteomes" id="UP000253034">
    <property type="component" value="Unassembled WGS sequence"/>
</dbReference>
<accession>A0A369B1W0</accession>
<evidence type="ECO:0000256" key="4">
    <source>
        <dbReference type="NCBIfam" id="TIGR00152"/>
    </source>
</evidence>
<reference evidence="5 6" key="1">
    <citation type="submission" date="2018-07" db="EMBL/GenBank/DDBJ databases">
        <title>Genomic Encyclopedia of Type Strains, Phase IV (KMG-IV): sequencing the most valuable type-strain genomes for metagenomic binning, comparative biology and taxonomic classification.</title>
        <authorList>
            <person name="Goeker M."/>
        </authorList>
    </citation>
    <scope>NUCLEOTIDE SEQUENCE [LARGE SCALE GENOMIC DNA]</scope>
    <source>
        <strain evidence="5 6">DSM 27016</strain>
    </source>
</reference>
<dbReference type="Pfam" id="PF01121">
    <property type="entry name" value="CoaE"/>
    <property type="match status" value="1"/>
</dbReference>
<comment type="pathway">
    <text evidence="3">Cofactor biosynthesis; coenzyme A biosynthesis; CoA from (R)-pantothenate: step 5/5.</text>
</comment>
<protein>
    <recommendedName>
        <fullName evidence="3 4">Dephospho-CoA kinase</fullName>
        <ecNumber evidence="3 4">2.7.1.24</ecNumber>
    </recommendedName>
    <alternativeName>
        <fullName evidence="3">Dephosphocoenzyme A kinase</fullName>
    </alternativeName>
</protein>
<comment type="subcellular location">
    <subcellularLocation>
        <location evidence="3">Cytoplasm</location>
    </subcellularLocation>
</comment>
<dbReference type="GO" id="GO:0005524">
    <property type="term" value="F:ATP binding"/>
    <property type="evidence" value="ECO:0007669"/>
    <property type="project" value="UniProtKB-UniRule"/>
</dbReference>
<dbReference type="AlphaFoldDB" id="A0A369B1W0"/>
<dbReference type="GO" id="GO:0015937">
    <property type="term" value="P:coenzyme A biosynthetic process"/>
    <property type="evidence" value="ECO:0007669"/>
    <property type="project" value="UniProtKB-UniRule"/>
</dbReference>
<evidence type="ECO:0000256" key="3">
    <source>
        <dbReference type="HAMAP-Rule" id="MF_00376"/>
    </source>
</evidence>
<feature type="binding site" evidence="3">
    <location>
        <begin position="26"/>
        <end position="31"/>
    </location>
    <ligand>
        <name>ATP</name>
        <dbReference type="ChEBI" id="CHEBI:30616"/>
    </ligand>
</feature>
<dbReference type="EMBL" id="QPJT01000013">
    <property type="protein sequence ID" value="RCX15423.1"/>
    <property type="molecule type" value="Genomic_DNA"/>
</dbReference>
<comment type="caution">
    <text evidence="5">The sequence shown here is derived from an EMBL/GenBank/DDBJ whole genome shotgun (WGS) entry which is preliminary data.</text>
</comment>
<name>A0A369B1W0_9FIRM</name>
<sequence>MKQNSIAYMNDKRGILRIIGITGGIGSGKSSVSAILSSLGARVVDADLLAREAVGKGKGTLTEIVQAFGTGILDSEGGLDRKKLAQLVFGDKERLSDLNRIVHKAVTENIIEIVTEAVNGGEGGILVLDVPIPVEHGFIDVADEIWAVVADMDARIKRVMARSGMSYHEVMDRINSQMSDEEYMKIADKTVYNNGSIEDLTQKVLKLLD</sequence>
<evidence type="ECO:0000313" key="5">
    <source>
        <dbReference type="EMBL" id="RCX15423.1"/>
    </source>
</evidence>
<dbReference type="GO" id="GO:0005737">
    <property type="term" value="C:cytoplasm"/>
    <property type="evidence" value="ECO:0007669"/>
    <property type="project" value="UniProtKB-SubCell"/>
</dbReference>
<dbReference type="CDD" id="cd02022">
    <property type="entry name" value="DPCK"/>
    <property type="match status" value="1"/>
</dbReference>
<evidence type="ECO:0000256" key="2">
    <source>
        <dbReference type="ARBA" id="ARBA00022840"/>
    </source>
</evidence>
<dbReference type="EC" id="2.7.1.24" evidence="3 4"/>
<keyword evidence="3" id="KW-0173">Coenzyme A biosynthesis</keyword>
<dbReference type="PANTHER" id="PTHR10695">
    <property type="entry name" value="DEPHOSPHO-COA KINASE-RELATED"/>
    <property type="match status" value="1"/>
</dbReference>
<dbReference type="PANTHER" id="PTHR10695:SF46">
    <property type="entry name" value="BIFUNCTIONAL COENZYME A SYNTHASE-RELATED"/>
    <property type="match status" value="1"/>
</dbReference>
<dbReference type="NCBIfam" id="TIGR00152">
    <property type="entry name" value="dephospho-CoA kinase"/>
    <property type="match status" value="1"/>
</dbReference>
<dbReference type="Gene3D" id="3.40.50.300">
    <property type="entry name" value="P-loop containing nucleotide triphosphate hydrolases"/>
    <property type="match status" value="1"/>
</dbReference>
<dbReference type="GO" id="GO:0004140">
    <property type="term" value="F:dephospho-CoA kinase activity"/>
    <property type="evidence" value="ECO:0007669"/>
    <property type="project" value="UniProtKB-UniRule"/>
</dbReference>
<keyword evidence="3" id="KW-0808">Transferase</keyword>
<gene>
    <name evidence="3" type="primary">coaE</name>
    <name evidence="5" type="ORF">DFR58_1132</name>
</gene>
<proteinExistence type="inferred from homology"/>
<keyword evidence="6" id="KW-1185">Reference proteome</keyword>
<evidence type="ECO:0000313" key="6">
    <source>
        <dbReference type="Proteomes" id="UP000253034"/>
    </source>
</evidence>
<dbReference type="RefSeq" id="WP_242987578.1">
    <property type="nucleotide sequence ID" value="NZ_QPJT01000013.1"/>
</dbReference>
<dbReference type="HAMAP" id="MF_00376">
    <property type="entry name" value="Dephospho_CoA_kinase"/>
    <property type="match status" value="1"/>
</dbReference>
<keyword evidence="1 3" id="KW-0547">Nucleotide-binding</keyword>
<dbReference type="SUPFAM" id="SSF52540">
    <property type="entry name" value="P-loop containing nucleoside triphosphate hydrolases"/>
    <property type="match status" value="1"/>
</dbReference>
<dbReference type="PROSITE" id="PS51219">
    <property type="entry name" value="DPCK"/>
    <property type="match status" value="1"/>
</dbReference>